<dbReference type="EMBL" id="RBZV01000006">
    <property type="protein sequence ID" value="RKP46877.1"/>
    <property type="molecule type" value="Genomic_DNA"/>
</dbReference>
<feature type="region of interest" description="Disordered" evidence="1">
    <location>
        <begin position="87"/>
        <end position="116"/>
    </location>
</feature>
<protein>
    <recommendedName>
        <fullName evidence="5">DUF4148 domain-containing protein</fullName>
    </recommendedName>
</protein>
<keyword evidence="2" id="KW-0732">Signal</keyword>
<feature type="signal peptide" evidence="2">
    <location>
        <begin position="1"/>
        <end position="23"/>
    </location>
</feature>
<proteinExistence type="predicted"/>
<dbReference type="AlphaFoldDB" id="A0A494X836"/>
<evidence type="ECO:0000256" key="2">
    <source>
        <dbReference type="SAM" id="SignalP"/>
    </source>
</evidence>
<sequence length="116" mass="13116">MNLKSAFGILIVFGSVLASSAQADPWTAYNHPGWSDSHPWRAYDNARVDNQNRRINHELWNGEITPQQARAEHGEVHSILEEERADARANGTSHLDQLQQQQINRQLNGVSDQIGY</sequence>
<organism evidence="3 4">
    <name type="scientific">Trinickia fusca</name>
    <dbReference type="NCBI Taxonomy" id="2419777"/>
    <lineage>
        <taxon>Bacteria</taxon>
        <taxon>Pseudomonadati</taxon>
        <taxon>Pseudomonadota</taxon>
        <taxon>Betaproteobacteria</taxon>
        <taxon>Burkholderiales</taxon>
        <taxon>Burkholderiaceae</taxon>
        <taxon>Trinickia</taxon>
    </lineage>
</organism>
<dbReference type="Proteomes" id="UP000280434">
    <property type="component" value="Unassembled WGS sequence"/>
</dbReference>
<accession>A0A494X836</accession>
<evidence type="ECO:0008006" key="5">
    <source>
        <dbReference type="Google" id="ProtNLM"/>
    </source>
</evidence>
<feature type="compositionally biased region" description="Low complexity" evidence="1">
    <location>
        <begin position="97"/>
        <end position="108"/>
    </location>
</feature>
<name>A0A494X836_9BURK</name>
<dbReference type="RefSeq" id="WP_121278720.1">
    <property type="nucleotide sequence ID" value="NZ_RBZV01000006.1"/>
</dbReference>
<gene>
    <name evidence="3" type="ORF">D7S89_16095</name>
</gene>
<comment type="caution">
    <text evidence="3">The sequence shown here is derived from an EMBL/GenBank/DDBJ whole genome shotgun (WGS) entry which is preliminary data.</text>
</comment>
<keyword evidence="4" id="KW-1185">Reference proteome</keyword>
<evidence type="ECO:0000313" key="3">
    <source>
        <dbReference type="EMBL" id="RKP46877.1"/>
    </source>
</evidence>
<reference evidence="3 4" key="1">
    <citation type="submission" date="2018-10" db="EMBL/GenBank/DDBJ databases">
        <title>Paraburkholderia sp. 7MK8-2, isolated from soil.</title>
        <authorList>
            <person name="Gao Z.-H."/>
            <person name="Qiu L.-H."/>
        </authorList>
    </citation>
    <scope>NUCLEOTIDE SEQUENCE [LARGE SCALE GENOMIC DNA]</scope>
    <source>
        <strain evidence="3 4">7MK8-2</strain>
    </source>
</reference>
<dbReference type="OrthoDB" id="7510069at2"/>
<evidence type="ECO:0000313" key="4">
    <source>
        <dbReference type="Proteomes" id="UP000280434"/>
    </source>
</evidence>
<evidence type="ECO:0000256" key="1">
    <source>
        <dbReference type="SAM" id="MobiDB-lite"/>
    </source>
</evidence>
<feature type="chain" id="PRO_5019775959" description="DUF4148 domain-containing protein" evidence="2">
    <location>
        <begin position="24"/>
        <end position="116"/>
    </location>
</feature>